<gene>
    <name evidence="4" type="ORF">DFH07DRAFT_698250</name>
</gene>
<dbReference type="InterPro" id="IPR006598">
    <property type="entry name" value="CAP10"/>
</dbReference>
<evidence type="ECO:0000259" key="3">
    <source>
        <dbReference type="Pfam" id="PF05686"/>
    </source>
</evidence>
<feature type="non-terminal residue" evidence="4">
    <location>
        <position position="1"/>
    </location>
</feature>
<comment type="caution">
    <text evidence="4">The sequence shown here is derived from an EMBL/GenBank/DDBJ whole genome shotgun (WGS) entry which is preliminary data.</text>
</comment>
<feature type="non-terminal residue" evidence="4">
    <location>
        <position position="100"/>
    </location>
</feature>
<accession>A0AAD7HUZ0</accession>
<reference evidence="4" key="1">
    <citation type="submission" date="2023-03" db="EMBL/GenBank/DDBJ databases">
        <title>Massive genome expansion in bonnet fungi (Mycena s.s.) driven by repeated elements and novel gene families across ecological guilds.</title>
        <authorList>
            <consortium name="Lawrence Berkeley National Laboratory"/>
            <person name="Harder C.B."/>
            <person name="Miyauchi S."/>
            <person name="Viragh M."/>
            <person name="Kuo A."/>
            <person name="Thoen E."/>
            <person name="Andreopoulos B."/>
            <person name="Lu D."/>
            <person name="Skrede I."/>
            <person name="Drula E."/>
            <person name="Henrissat B."/>
            <person name="Morin E."/>
            <person name="Kohler A."/>
            <person name="Barry K."/>
            <person name="LaButti K."/>
            <person name="Morin E."/>
            <person name="Salamov A."/>
            <person name="Lipzen A."/>
            <person name="Mereny Z."/>
            <person name="Hegedus B."/>
            <person name="Baldrian P."/>
            <person name="Stursova M."/>
            <person name="Weitz H."/>
            <person name="Taylor A."/>
            <person name="Grigoriev I.V."/>
            <person name="Nagy L.G."/>
            <person name="Martin F."/>
            <person name="Kauserud H."/>
        </authorList>
    </citation>
    <scope>NUCLEOTIDE SEQUENCE</scope>
    <source>
        <strain evidence="4">CBHHK188m</strain>
    </source>
</reference>
<dbReference type="EMBL" id="JARJLG010000201">
    <property type="protein sequence ID" value="KAJ7728942.1"/>
    <property type="molecule type" value="Genomic_DNA"/>
</dbReference>
<evidence type="ECO:0000313" key="4">
    <source>
        <dbReference type="EMBL" id="KAJ7728942.1"/>
    </source>
</evidence>
<feature type="domain" description="Glycosyl transferase CAP10" evidence="3">
    <location>
        <begin position="1"/>
        <end position="96"/>
    </location>
</feature>
<dbReference type="PANTHER" id="PTHR12203:SF35">
    <property type="entry name" value="PROTEIN O-GLUCOSYLTRANSFERASE 1"/>
    <property type="match status" value="1"/>
</dbReference>
<dbReference type="Proteomes" id="UP001215280">
    <property type="component" value="Unassembled WGS sequence"/>
</dbReference>
<evidence type="ECO:0000313" key="5">
    <source>
        <dbReference type="Proteomes" id="UP001215280"/>
    </source>
</evidence>
<comment type="similarity">
    <text evidence="1">Belongs to the glycosyltransferase 90 family.</text>
</comment>
<name>A0AAD7HUZ0_9AGAR</name>
<protein>
    <submittedName>
        <fullName evidence="4">Lipopolysaccharide-modifying protein</fullName>
    </submittedName>
</protein>
<dbReference type="AlphaFoldDB" id="A0AAD7HUZ0"/>
<sequence length="100" mass="11906">YKYAMDLDGHGWSGRFLGLLTSGSLVFKSIVFTEYLSQWLHHFKHYIPVRPDLSDLVSWLEWACAHDEEARQIQRAGKEFVDRMLTDAQNDYYFYLRLLE</sequence>
<proteinExistence type="inferred from homology"/>
<evidence type="ECO:0000256" key="1">
    <source>
        <dbReference type="ARBA" id="ARBA00010118"/>
    </source>
</evidence>
<dbReference type="Pfam" id="PF05686">
    <property type="entry name" value="Glyco_transf_90"/>
    <property type="match status" value="1"/>
</dbReference>
<keyword evidence="2" id="KW-0808">Transferase</keyword>
<dbReference type="GO" id="GO:0016740">
    <property type="term" value="F:transferase activity"/>
    <property type="evidence" value="ECO:0007669"/>
    <property type="project" value="UniProtKB-KW"/>
</dbReference>
<keyword evidence="5" id="KW-1185">Reference proteome</keyword>
<evidence type="ECO:0000256" key="2">
    <source>
        <dbReference type="ARBA" id="ARBA00022679"/>
    </source>
</evidence>
<organism evidence="4 5">
    <name type="scientific">Mycena maculata</name>
    <dbReference type="NCBI Taxonomy" id="230809"/>
    <lineage>
        <taxon>Eukaryota</taxon>
        <taxon>Fungi</taxon>
        <taxon>Dikarya</taxon>
        <taxon>Basidiomycota</taxon>
        <taxon>Agaricomycotina</taxon>
        <taxon>Agaricomycetes</taxon>
        <taxon>Agaricomycetidae</taxon>
        <taxon>Agaricales</taxon>
        <taxon>Marasmiineae</taxon>
        <taxon>Mycenaceae</taxon>
        <taxon>Mycena</taxon>
    </lineage>
</organism>
<dbReference type="InterPro" id="IPR051091">
    <property type="entry name" value="O-Glucosyltr/Glycosyltrsf_90"/>
</dbReference>
<dbReference type="PANTHER" id="PTHR12203">
    <property type="entry name" value="KDEL LYS-ASP-GLU-LEU CONTAINING - RELATED"/>
    <property type="match status" value="1"/>
</dbReference>